<feature type="region of interest" description="Disordered" evidence="4">
    <location>
        <begin position="114"/>
        <end position="149"/>
    </location>
</feature>
<sequence>MKKRKYLGLVHFIGEIFKKQLMTHRVMHACVKKFLAPAAEPPHETDIEALCILLQTTGLQLDTAGARAHMDVYFSLVKDLSRDVRIPVRHRLMLQDLIALRDRNWVALGTRLASGTPGRNASRTPGISQGAFRRDIGPVSPRPPKAGDLSTFGKINGTGKGLPMTFGPSSVFAGKKDKKRGSLPTSSNQNMFSMITQSAADASSESSRGPTVFS</sequence>
<proteinExistence type="inferred from homology"/>
<feature type="compositionally biased region" description="Polar residues" evidence="4">
    <location>
        <begin position="117"/>
        <end position="127"/>
    </location>
</feature>
<dbReference type="InterPro" id="IPR003890">
    <property type="entry name" value="MIF4G-like_typ-3"/>
</dbReference>
<feature type="compositionally biased region" description="Polar residues" evidence="4">
    <location>
        <begin position="183"/>
        <end position="214"/>
    </location>
</feature>
<dbReference type="InterPro" id="IPR016024">
    <property type="entry name" value="ARM-type_fold"/>
</dbReference>
<keyword evidence="2" id="KW-0396">Initiation factor</keyword>
<dbReference type="EMBL" id="JARKIE010000038">
    <property type="protein sequence ID" value="KAJ7695397.1"/>
    <property type="molecule type" value="Genomic_DNA"/>
</dbReference>
<evidence type="ECO:0000256" key="3">
    <source>
        <dbReference type="ARBA" id="ARBA00022917"/>
    </source>
</evidence>
<evidence type="ECO:0000256" key="2">
    <source>
        <dbReference type="ARBA" id="ARBA00022540"/>
    </source>
</evidence>
<evidence type="ECO:0000259" key="5">
    <source>
        <dbReference type="Pfam" id="PF02854"/>
    </source>
</evidence>
<dbReference type="AlphaFoldDB" id="A0AAD7DMN8"/>
<dbReference type="Pfam" id="PF02854">
    <property type="entry name" value="MIF4G"/>
    <property type="match status" value="1"/>
</dbReference>
<evidence type="ECO:0000313" key="6">
    <source>
        <dbReference type="EMBL" id="KAJ7695397.1"/>
    </source>
</evidence>
<dbReference type="GO" id="GO:0016281">
    <property type="term" value="C:eukaryotic translation initiation factor 4F complex"/>
    <property type="evidence" value="ECO:0007669"/>
    <property type="project" value="TreeGrafter"/>
</dbReference>
<dbReference type="PANTHER" id="PTHR23253">
    <property type="entry name" value="EUKARYOTIC TRANSLATION INITIATION FACTOR 4 GAMMA"/>
    <property type="match status" value="1"/>
</dbReference>
<feature type="domain" description="MIF4G" evidence="5">
    <location>
        <begin position="2"/>
        <end position="102"/>
    </location>
</feature>
<gene>
    <name evidence="6" type="ORF">B0H17DRAFT_1055773</name>
</gene>
<name>A0AAD7DMN8_MYCRO</name>
<evidence type="ECO:0000256" key="4">
    <source>
        <dbReference type="SAM" id="MobiDB-lite"/>
    </source>
</evidence>
<keyword evidence="3" id="KW-0648">Protein biosynthesis</keyword>
<comment type="caution">
    <text evidence="6">The sequence shown here is derived from an EMBL/GenBank/DDBJ whole genome shotgun (WGS) entry which is preliminary data.</text>
</comment>
<evidence type="ECO:0000256" key="1">
    <source>
        <dbReference type="ARBA" id="ARBA00005775"/>
    </source>
</evidence>
<comment type="similarity">
    <text evidence="1">Belongs to the eukaryotic initiation factor 4G family.</text>
</comment>
<accession>A0AAD7DMN8</accession>
<dbReference type="Proteomes" id="UP001221757">
    <property type="component" value="Unassembled WGS sequence"/>
</dbReference>
<dbReference type="PANTHER" id="PTHR23253:SF9">
    <property type="entry name" value="EUKARYOTIC TRANSLATION INITIATION FACTOR 4 GAMMA 2"/>
    <property type="match status" value="1"/>
</dbReference>
<feature type="region of interest" description="Disordered" evidence="4">
    <location>
        <begin position="166"/>
        <end position="214"/>
    </location>
</feature>
<organism evidence="6 7">
    <name type="scientific">Mycena rosella</name>
    <name type="common">Pink bonnet</name>
    <name type="synonym">Agaricus rosellus</name>
    <dbReference type="NCBI Taxonomy" id="1033263"/>
    <lineage>
        <taxon>Eukaryota</taxon>
        <taxon>Fungi</taxon>
        <taxon>Dikarya</taxon>
        <taxon>Basidiomycota</taxon>
        <taxon>Agaricomycotina</taxon>
        <taxon>Agaricomycetes</taxon>
        <taxon>Agaricomycetidae</taxon>
        <taxon>Agaricales</taxon>
        <taxon>Marasmiineae</taxon>
        <taxon>Mycenaceae</taxon>
        <taxon>Mycena</taxon>
    </lineage>
</organism>
<evidence type="ECO:0000313" key="7">
    <source>
        <dbReference type="Proteomes" id="UP001221757"/>
    </source>
</evidence>
<reference evidence="6" key="1">
    <citation type="submission" date="2023-03" db="EMBL/GenBank/DDBJ databases">
        <title>Massive genome expansion in bonnet fungi (Mycena s.s.) driven by repeated elements and novel gene families across ecological guilds.</title>
        <authorList>
            <consortium name="Lawrence Berkeley National Laboratory"/>
            <person name="Harder C.B."/>
            <person name="Miyauchi S."/>
            <person name="Viragh M."/>
            <person name="Kuo A."/>
            <person name="Thoen E."/>
            <person name="Andreopoulos B."/>
            <person name="Lu D."/>
            <person name="Skrede I."/>
            <person name="Drula E."/>
            <person name="Henrissat B."/>
            <person name="Morin E."/>
            <person name="Kohler A."/>
            <person name="Barry K."/>
            <person name="LaButti K."/>
            <person name="Morin E."/>
            <person name="Salamov A."/>
            <person name="Lipzen A."/>
            <person name="Mereny Z."/>
            <person name="Hegedus B."/>
            <person name="Baldrian P."/>
            <person name="Stursova M."/>
            <person name="Weitz H."/>
            <person name="Taylor A."/>
            <person name="Grigoriev I.V."/>
            <person name="Nagy L.G."/>
            <person name="Martin F."/>
            <person name="Kauserud H."/>
        </authorList>
    </citation>
    <scope>NUCLEOTIDE SEQUENCE</scope>
    <source>
        <strain evidence="6">CBHHK067</strain>
    </source>
</reference>
<dbReference type="GO" id="GO:0003729">
    <property type="term" value="F:mRNA binding"/>
    <property type="evidence" value="ECO:0007669"/>
    <property type="project" value="TreeGrafter"/>
</dbReference>
<protein>
    <submittedName>
        <fullName evidence="6">Armadillo-type protein</fullName>
    </submittedName>
</protein>
<keyword evidence="7" id="KW-1185">Reference proteome</keyword>
<dbReference type="SUPFAM" id="SSF48371">
    <property type="entry name" value="ARM repeat"/>
    <property type="match status" value="1"/>
</dbReference>
<dbReference type="Gene3D" id="1.25.40.180">
    <property type="match status" value="1"/>
</dbReference>
<dbReference type="GO" id="GO:0003743">
    <property type="term" value="F:translation initiation factor activity"/>
    <property type="evidence" value="ECO:0007669"/>
    <property type="project" value="UniProtKB-KW"/>
</dbReference>